<keyword evidence="3" id="KW-1185">Reference proteome</keyword>
<feature type="compositionally biased region" description="Basic residues" evidence="1">
    <location>
        <begin position="220"/>
        <end position="231"/>
    </location>
</feature>
<feature type="compositionally biased region" description="Basic residues" evidence="1">
    <location>
        <begin position="137"/>
        <end position="149"/>
    </location>
</feature>
<feature type="compositionally biased region" description="Basic residues" evidence="1">
    <location>
        <begin position="265"/>
        <end position="275"/>
    </location>
</feature>
<name>A0A409X796_9AGAR</name>
<feature type="compositionally biased region" description="Low complexity" evidence="1">
    <location>
        <begin position="81"/>
        <end position="98"/>
    </location>
</feature>
<comment type="caution">
    <text evidence="2">The sequence shown here is derived from an EMBL/GenBank/DDBJ whole genome shotgun (WGS) entry which is preliminary data.</text>
</comment>
<dbReference type="Proteomes" id="UP000284706">
    <property type="component" value="Unassembled WGS sequence"/>
</dbReference>
<feature type="compositionally biased region" description="Basic and acidic residues" evidence="1">
    <location>
        <begin position="185"/>
        <end position="195"/>
    </location>
</feature>
<dbReference type="AlphaFoldDB" id="A0A409X796"/>
<protein>
    <submittedName>
        <fullName evidence="2">Uncharacterized protein</fullName>
    </submittedName>
</protein>
<organism evidence="2 3">
    <name type="scientific">Gymnopilus dilepis</name>
    <dbReference type="NCBI Taxonomy" id="231916"/>
    <lineage>
        <taxon>Eukaryota</taxon>
        <taxon>Fungi</taxon>
        <taxon>Dikarya</taxon>
        <taxon>Basidiomycota</taxon>
        <taxon>Agaricomycotina</taxon>
        <taxon>Agaricomycetes</taxon>
        <taxon>Agaricomycetidae</taxon>
        <taxon>Agaricales</taxon>
        <taxon>Agaricineae</taxon>
        <taxon>Hymenogastraceae</taxon>
        <taxon>Gymnopilus</taxon>
    </lineage>
</organism>
<dbReference type="InParanoid" id="A0A409X796"/>
<gene>
    <name evidence="2" type="ORF">CVT26_015288</name>
</gene>
<evidence type="ECO:0000313" key="3">
    <source>
        <dbReference type="Proteomes" id="UP000284706"/>
    </source>
</evidence>
<proteinExistence type="predicted"/>
<evidence type="ECO:0000256" key="1">
    <source>
        <dbReference type="SAM" id="MobiDB-lite"/>
    </source>
</evidence>
<feature type="region of interest" description="Disordered" evidence="1">
    <location>
        <begin position="77"/>
        <end position="275"/>
    </location>
</feature>
<feature type="compositionally biased region" description="Acidic residues" evidence="1">
    <location>
        <begin position="164"/>
        <end position="184"/>
    </location>
</feature>
<reference evidence="2 3" key="1">
    <citation type="journal article" date="2018" name="Evol. Lett.">
        <title>Horizontal gene cluster transfer increased hallucinogenic mushroom diversity.</title>
        <authorList>
            <person name="Reynolds H.T."/>
            <person name="Vijayakumar V."/>
            <person name="Gluck-Thaler E."/>
            <person name="Korotkin H.B."/>
            <person name="Matheny P.B."/>
            <person name="Slot J.C."/>
        </authorList>
    </citation>
    <scope>NUCLEOTIDE SEQUENCE [LARGE SCALE GENOMIC DNA]</scope>
    <source>
        <strain evidence="2 3">SRW20</strain>
    </source>
</reference>
<sequence length="294" mass="31730">MPELLGLASKARGPHHVPEVWNRCDLGLSRELPQHVSTLGPQFRAQPGLPSLGCARLRVGSESHGWPRMRLRGLHVRGHSSHPSFFPPTSNSPLSPHTIPSPPRRTPTPPTPWSPSAHANAPTPPTPLPAAPATHATHPRQPTRKRRRSSGTGGEGPQKRGRQDDDDDSQGDDDDDDDDVNDDDAGGHDDPDNDHQPPQGAHLRTSLGVGGSTRTGPSGRWKRQGARRQGRAGRVGEEARRAGRAPNEAGARAYEEGGHDSVPRRPGRPRRVRRGRALAFPFGYDPVRPASAAI</sequence>
<dbReference type="EMBL" id="NHYE01004038">
    <property type="protein sequence ID" value="PPQ86597.1"/>
    <property type="molecule type" value="Genomic_DNA"/>
</dbReference>
<feature type="compositionally biased region" description="Pro residues" evidence="1">
    <location>
        <begin position="99"/>
        <end position="113"/>
    </location>
</feature>
<evidence type="ECO:0000313" key="2">
    <source>
        <dbReference type="EMBL" id="PPQ86597.1"/>
    </source>
</evidence>
<feature type="compositionally biased region" description="Basic and acidic residues" evidence="1">
    <location>
        <begin position="253"/>
        <end position="263"/>
    </location>
</feature>
<accession>A0A409X796</accession>